<comment type="caution">
    <text evidence="12">The sequence shown here is derived from an EMBL/GenBank/DDBJ whole genome shotgun (WGS) entry which is preliminary data.</text>
</comment>
<feature type="transmembrane region" description="Helical" evidence="10">
    <location>
        <begin position="275"/>
        <end position="295"/>
    </location>
</feature>
<keyword evidence="6 11" id="KW-0732">Signal</keyword>
<dbReference type="GO" id="GO:0018279">
    <property type="term" value="P:protein N-linked glycosylation via asparagine"/>
    <property type="evidence" value="ECO:0007669"/>
    <property type="project" value="TreeGrafter"/>
</dbReference>
<keyword evidence="7" id="KW-0256">Endoplasmic reticulum</keyword>
<evidence type="ECO:0000256" key="4">
    <source>
        <dbReference type="ARBA" id="ARBA00011157"/>
    </source>
</evidence>
<evidence type="ECO:0000256" key="8">
    <source>
        <dbReference type="ARBA" id="ARBA00022989"/>
    </source>
</evidence>
<gene>
    <name evidence="12" type="ORF">SAY86_030146</name>
</gene>
<dbReference type="GO" id="GO:0008250">
    <property type="term" value="C:oligosaccharyltransferase complex"/>
    <property type="evidence" value="ECO:0007669"/>
    <property type="project" value="TreeGrafter"/>
</dbReference>
<evidence type="ECO:0008006" key="14">
    <source>
        <dbReference type="Google" id="ProtNLM"/>
    </source>
</evidence>
<dbReference type="EMBL" id="JAXQNO010000005">
    <property type="protein sequence ID" value="KAK4797820.1"/>
    <property type="molecule type" value="Genomic_DNA"/>
</dbReference>
<dbReference type="PANTHER" id="PTHR12692:SF0">
    <property type="entry name" value="GH11935P"/>
    <property type="match status" value="1"/>
</dbReference>
<evidence type="ECO:0000256" key="1">
    <source>
        <dbReference type="ARBA" id="ARBA00002791"/>
    </source>
</evidence>
<reference evidence="12 13" key="1">
    <citation type="journal article" date="2023" name="Hortic Res">
        <title>Pangenome of water caltrop reveals structural variations and asymmetric subgenome divergence after allopolyploidization.</title>
        <authorList>
            <person name="Zhang X."/>
            <person name="Chen Y."/>
            <person name="Wang L."/>
            <person name="Yuan Y."/>
            <person name="Fang M."/>
            <person name="Shi L."/>
            <person name="Lu R."/>
            <person name="Comes H.P."/>
            <person name="Ma Y."/>
            <person name="Chen Y."/>
            <person name="Huang G."/>
            <person name="Zhou Y."/>
            <person name="Zheng Z."/>
            <person name="Qiu Y."/>
        </authorList>
    </citation>
    <scope>NUCLEOTIDE SEQUENCE [LARGE SCALE GENOMIC DNA]</scope>
    <source>
        <strain evidence="12">F231</strain>
    </source>
</reference>
<evidence type="ECO:0000313" key="12">
    <source>
        <dbReference type="EMBL" id="KAK4797820.1"/>
    </source>
</evidence>
<dbReference type="Pfam" id="PF04756">
    <property type="entry name" value="OST3_OST6"/>
    <property type="match status" value="1"/>
</dbReference>
<proteinExistence type="inferred from homology"/>
<dbReference type="FunFam" id="3.40.30.10:FF:000205">
    <property type="entry name" value="Probable dolichyl-diphosphooligosaccharide--protein glycosyltransferase subunit 3"/>
    <property type="match status" value="1"/>
</dbReference>
<sequence>MEPKISSPVALIFFLLLLLGGAVADHDSNITDELLALQSRSDSGVIHLDDHSVSRFLTSTKTPRTYSLIIFFDAEKLHDKTELQLPALRKEFALVSSTFTANNLGNPLTRSKLFFCDIEFKESQSSFSLFGVNSLPHIRLVGPDVKSLEHSDKMSQHDYSRLAESMAEFVESRTNLSVGPIVRPPIVSRMQLMLIGVLLLIWAPFMIKKISMGETLLNDRKAWLFGAIFVYFFSVAGTMHTIIRKMPFFLVDRNDQPKLVFFYQGSGMQLGAEGFTVGFLYTIVGLLMALVTHVLVKVRNLAIQRVVMILALLVSFWAVKKVIYLDSWKTGYGVHAFWPSSWN</sequence>
<evidence type="ECO:0000256" key="5">
    <source>
        <dbReference type="ARBA" id="ARBA00022692"/>
    </source>
</evidence>
<evidence type="ECO:0000256" key="2">
    <source>
        <dbReference type="ARBA" id="ARBA00004477"/>
    </source>
</evidence>
<accession>A0AAN7M2D8</accession>
<dbReference type="AlphaFoldDB" id="A0AAN7M2D8"/>
<comment type="subunit">
    <text evidence="4">Component of the oligosaccharyltransferase (OST) complex.</text>
</comment>
<feature type="transmembrane region" description="Helical" evidence="10">
    <location>
        <begin position="222"/>
        <end position="243"/>
    </location>
</feature>
<comment type="function">
    <text evidence="1">Subunit of the oligosaccharyl transferase (OST) complex that catalyzes the initial transfer of a defined glycan (Glc(3)Man(9)GlcNAc(2) in eukaryotes) from the lipid carrier dolichol-pyrophosphate to an asparagine residue within an Asn-X-Ser/Thr consensus motif in nascent polypeptide chains, the first step in protein N-glycosylation. N-glycosylation occurs cotranslationally and the complex associates with the Sec61 complex at the channel-forming translocon complex that mediates protein translocation across the endoplasmic reticulum (ER). All subunits are required for a maximal enzyme activity.</text>
</comment>
<dbReference type="Gene3D" id="3.40.30.10">
    <property type="entry name" value="Glutaredoxin"/>
    <property type="match status" value="1"/>
</dbReference>
<keyword evidence="5 10" id="KW-0812">Transmembrane</keyword>
<keyword evidence="13" id="KW-1185">Reference proteome</keyword>
<evidence type="ECO:0000256" key="7">
    <source>
        <dbReference type="ARBA" id="ARBA00022824"/>
    </source>
</evidence>
<evidence type="ECO:0000256" key="10">
    <source>
        <dbReference type="SAM" id="Phobius"/>
    </source>
</evidence>
<evidence type="ECO:0000313" key="13">
    <source>
        <dbReference type="Proteomes" id="UP001346149"/>
    </source>
</evidence>
<keyword evidence="8 10" id="KW-1133">Transmembrane helix</keyword>
<comment type="similarity">
    <text evidence="3">Belongs to the OST3/OST6 family.</text>
</comment>
<feature type="signal peptide" evidence="11">
    <location>
        <begin position="1"/>
        <end position="24"/>
    </location>
</feature>
<dbReference type="Proteomes" id="UP001346149">
    <property type="component" value="Unassembled WGS sequence"/>
</dbReference>
<feature type="transmembrane region" description="Helical" evidence="10">
    <location>
        <begin position="302"/>
        <end position="319"/>
    </location>
</feature>
<dbReference type="PANTHER" id="PTHR12692">
    <property type="entry name" value="DOLICHYL-DIPHOSPHOOLIGOSACCHARIDE--PROTEIN GLYCOSYLTRANSFERASE-RELATED"/>
    <property type="match status" value="1"/>
</dbReference>
<evidence type="ECO:0000256" key="3">
    <source>
        <dbReference type="ARBA" id="ARBA00009561"/>
    </source>
</evidence>
<evidence type="ECO:0000256" key="9">
    <source>
        <dbReference type="ARBA" id="ARBA00023136"/>
    </source>
</evidence>
<keyword evidence="9 10" id="KW-0472">Membrane</keyword>
<name>A0AAN7M2D8_TRANT</name>
<dbReference type="InterPro" id="IPR021149">
    <property type="entry name" value="OligosaccharylTrfase_OST3/OST6"/>
</dbReference>
<evidence type="ECO:0000256" key="6">
    <source>
        <dbReference type="ARBA" id="ARBA00022729"/>
    </source>
</evidence>
<protein>
    <recommendedName>
        <fullName evidence="14">Dolichyl-diphosphooligosaccharide--protein glycosyltransferase subunit 3B</fullName>
    </recommendedName>
</protein>
<evidence type="ECO:0000256" key="11">
    <source>
        <dbReference type="SAM" id="SignalP"/>
    </source>
</evidence>
<feature type="transmembrane region" description="Helical" evidence="10">
    <location>
        <begin position="190"/>
        <end position="210"/>
    </location>
</feature>
<feature type="chain" id="PRO_5043031093" description="Dolichyl-diphosphooligosaccharide--protein glycosyltransferase subunit 3B" evidence="11">
    <location>
        <begin position="25"/>
        <end position="343"/>
    </location>
</feature>
<comment type="subcellular location">
    <subcellularLocation>
        <location evidence="2">Endoplasmic reticulum membrane</location>
        <topology evidence="2">Multi-pass membrane protein</topology>
    </subcellularLocation>
</comment>
<organism evidence="12 13">
    <name type="scientific">Trapa natans</name>
    <name type="common">Water chestnut</name>
    <dbReference type="NCBI Taxonomy" id="22666"/>
    <lineage>
        <taxon>Eukaryota</taxon>
        <taxon>Viridiplantae</taxon>
        <taxon>Streptophyta</taxon>
        <taxon>Embryophyta</taxon>
        <taxon>Tracheophyta</taxon>
        <taxon>Spermatophyta</taxon>
        <taxon>Magnoliopsida</taxon>
        <taxon>eudicotyledons</taxon>
        <taxon>Gunneridae</taxon>
        <taxon>Pentapetalae</taxon>
        <taxon>rosids</taxon>
        <taxon>malvids</taxon>
        <taxon>Myrtales</taxon>
        <taxon>Lythraceae</taxon>
        <taxon>Trapa</taxon>
    </lineage>
</organism>